<dbReference type="EMBL" id="PSNW01000001">
    <property type="protein sequence ID" value="PPE75771.1"/>
    <property type="molecule type" value="Genomic_DNA"/>
</dbReference>
<evidence type="ECO:0000256" key="2">
    <source>
        <dbReference type="ARBA" id="ARBA00022679"/>
    </source>
</evidence>
<dbReference type="Gene3D" id="2.60.120.10">
    <property type="entry name" value="Jelly Rolls"/>
    <property type="match status" value="1"/>
</dbReference>
<dbReference type="SUPFAM" id="SSF51206">
    <property type="entry name" value="cAMP-binding domain-like"/>
    <property type="match status" value="1"/>
</dbReference>
<protein>
    <submittedName>
        <fullName evidence="11">Serine/threonine protein kinase</fullName>
    </submittedName>
</protein>
<dbReference type="Gene3D" id="3.30.200.20">
    <property type="entry name" value="Phosphorylase Kinase, domain 1"/>
    <property type="match status" value="1"/>
</dbReference>
<dbReference type="SMART" id="SM00220">
    <property type="entry name" value="S_TKc"/>
    <property type="match status" value="1"/>
</dbReference>
<dbReference type="PANTHER" id="PTHR43289:SF30">
    <property type="entry name" value="NON-SPECIFIC SERINE_THREONINE PROTEIN KINASE"/>
    <property type="match status" value="1"/>
</dbReference>
<dbReference type="GO" id="GO:0030553">
    <property type="term" value="F:cGMP binding"/>
    <property type="evidence" value="ECO:0007669"/>
    <property type="project" value="UniProtKB-KW"/>
</dbReference>
<dbReference type="GO" id="GO:0005524">
    <property type="term" value="F:ATP binding"/>
    <property type="evidence" value="ECO:0007669"/>
    <property type="project" value="UniProtKB-UniRule"/>
</dbReference>
<keyword evidence="6" id="KW-0142">cGMP-binding</keyword>
<gene>
    <name evidence="11" type="ORF">C3942_02450</name>
</gene>
<dbReference type="PANTHER" id="PTHR43289">
    <property type="entry name" value="MITOGEN-ACTIVATED PROTEIN KINASE KINASE KINASE 20-RELATED"/>
    <property type="match status" value="1"/>
</dbReference>
<dbReference type="Pfam" id="PF00069">
    <property type="entry name" value="Pkinase"/>
    <property type="match status" value="1"/>
</dbReference>
<dbReference type="PROSITE" id="PS50042">
    <property type="entry name" value="CNMP_BINDING_3"/>
    <property type="match status" value="1"/>
</dbReference>
<organism evidence="11 12">
    <name type="scientific">Solimonas fluminis</name>
    <dbReference type="NCBI Taxonomy" id="2086571"/>
    <lineage>
        <taxon>Bacteria</taxon>
        <taxon>Pseudomonadati</taxon>
        <taxon>Pseudomonadota</taxon>
        <taxon>Gammaproteobacteria</taxon>
        <taxon>Nevskiales</taxon>
        <taxon>Nevskiaceae</taxon>
        <taxon>Solimonas</taxon>
    </lineage>
</organism>
<keyword evidence="11" id="KW-0723">Serine/threonine-protein kinase</keyword>
<dbReference type="AlphaFoldDB" id="A0A2S5TLC4"/>
<reference evidence="11 12" key="1">
    <citation type="submission" date="2018-02" db="EMBL/GenBank/DDBJ databases">
        <title>Genome sequencing of Solimonas sp. HR-BB.</title>
        <authorList>
            <person name="Lee Y."/>
            <person name="Jeon C.O."/>
        </authorList>
    </citation>
    <scope>NUCLEOTIDE SEQUENCE [LARGE SCALE GENOMIC DNA]</scope>
    <source>
        <strain evidence="11 12">HR-BB</strain>
    </source>
</reference>
<dbReference type="PROSITE" id="PS50011">
    <property type="entry name" value="PROTEIN_KINASE_DOM"/>
    <property type="match status" value="1"/>
</dbReference>
<sequence length="443" mass="48713">MITAAGETKRQDGDTGLRQLGKYEIRGELGRGSYGRVYRGYDPFVQREVAIKVAEGLDGAPDELQKAFFAEARAAGRLHHPGIVTLFDAGTEGHLNYLVMEFVAGETLKRPCQRDAPRPKTERVADLMLKCALALDYVHRNGVLHKDIKPGNILVTEAGQPKIMDFGIAALLGADRSGGISGSPLFMSPEQIEGKTLGPASDLYSLGMVMYLLLTGEPPFIARTTPALFERILREPAPPVQSKRGDLPDPLCEIVDRLLAKDPAARHASGRRLAEDLAPLSQDRGPRRKSLKMSHDSLRRLQFFRAFRSPELAELMDASTSVSYRAGDPIIREGETDNSLYILLMGIAEVRKNGQMIALLEKGDCFGEIGFLYAVQRTASVVAATDVLVLQVNAALLDSMSDECQLRYYRIFCENLILRLTATTEKASQLLPKSDLALDFILP</sequence>
<dbReference type="InterPro" id="IPR017441">
    <property type="entry name" value="Protein_kinase_ATP_BS"/>
</dbReference>
<evidence type="ECO:0000259" key="9">
    <source>
        <dbReference type="PROSITE" id="PS50011"/>
    </source>
</evidence>
<feature type="region of interest" description="Disordered" evidence="8">
    <location>
        <begin position="266"/>
        <end position="291"/>
    </location>
</feature>
<comment type="caution">
    <text evidence="11">The sequence shown here is derived from an EMBL/GenBank/DDBJ whole genome shotgun (WGS) entry which is preliminary data.</text>
</comment>
<evidence type="ECO:0000256" key="1">
    <source>
        <dbReference type="ARBA" id="ARBA00022535"/>
    </source>
</evidence>
<evidence type="ECO:0000256" key="7">
    <source>
        <dbReference type="PROSITE-ProRule" id="PRU10141"/>
    </source>
</evidence>
<dbReference type="PROSITE" id="PS00108">
    <property type="entry name" value="PROTEIN_KINASE_ST"/>
    <property type="match status" value="1"/>
</dbReference>
<dbReference type="InterPro" id="IPR011009">
    <property type="entry name" value="Kinase-like_dom_sf"/>
</dbReference>
<feature type="binding site" evidence="7">
    <location>
        <position position="52"/>
    </location>
    <ligand>
        <name>ATP</name>
        <dbReference type="ChEBI" id="CHEBI:30616"/>
    </ligand>
</feature>
<evidence type="ECO:0000256" key="4">
    <source>
        <dbReference type="ARBA" id="ARBA00022777"/>
    </source>
</evidence>
<dbReference type="InterPro" id="IPR014710">
    <property type="entry name" value="RmlC-like_jellyroll"/>
</dbReference>
<dbReference type="CDD" id="cd14014">
    <property type="entry name" value="STKc_PknB_like"/>
    <property type="match status" value="1"/>
</dbReference>
<dbReference type="Gene3D" id="1.10.510.10">
    <property type="entry name" value="Transferase(Phosphotransferase) domain 1"/>
    <property type="match status" value="1"/>
</dbReference>
<dbReference type="RefSeq" id="WP_104228737.1">
    <property type="nucleotide sequence ID" value="NZ_PSNW01000001.1"/>
</dbReference>
<evidence type="ECO:0000259" key="10">
    <source>
        <dbReference type="PROSITE" id="PS50042"/>
    </source>
</evidence>
<dbReference type="InterPro" id="IPR000595">
    <property type="entry name" value="cNMP-bd_dom"/>
</dbReference>
<keyword evidence="12" id="KW-1185">Reference proteome</keyword>
<evidence type="ECO:0000256" key="6">
    <source>
        <dbReference type="ARBA" id="ARBA00022992"/>
    </source>
</evidence>
<name>A0A2S5TLC4_9GAMM</name>
<dbReference type="SUPFAM" id="SSF56112">
    <property type="entry name" value="Protein kinase-like (PK-like)"/>
    <property type="match status" value="1"/>
</dbReference>
<evidence type="ECO:0000313" key="12">
    <source>
        <dbReference type="Proteomes" id="UP000238220"/>
    </source>
</evidence>
<dbReference type="OrthoDB" id="9801841at2"/>
<feature type="domain" description="Protein kinase" evidence="9">
    <location>
        <begin position="23"/>
        <end position="278"/>
    </location>
</feature>
<dbReference type="PROSITE" id="PS00107">
    <property type="entry name" value="PROTEIN_KINASE_ATP"/>
    <property type="match status" value="1"/>
</dbReference>
<proteinExistence type="predicted"/>
<keyword evidence="1" id="KW-0140">cGMP</keyword>
<dbReference type="SMART" id="SM00100">
    <property type="entry name" value="cNMP"/>
    <property type="match status" value="1"/>
</dbReference>
<evidence type="ECO:0000256" key="8">
    <source>
        <dbReference type="SAM" id="MobiDB-lite"/>
    </source>
</evidence>
<dbReference type="Pfam" id="PF00027">
    <property type="entry name" value="cNMP_binding"/>
    <property type="match status" value="1"/>
</dbReference>
<keyword evidence="5 7" id="KW-0067">ATP-binding</keyword>
<dbReference type="CDD" id="cd00038">
    <property type="entry name" value="CAP_ED"/>
    <property type="match status" value="1"/>
</dbReference>
<dbReference type="Proteomes" id="UP000238220">
    <property type="component" value="Unassembled WGS sequence"/>
</dbReference>
<keyword evidence="2" id="KW-0808">Transferase</keyword>
<evidence type="ECO:0000313" key="11">
    <source>
        <dbReference type="EMBL" id="PPE75771.1"/>
    </source>
</evidence>
<dbReference type="InterPro" id="IPR000719">
    <property type="entry name" value="Prot_kinase_dom"/>
</dbReference>
<dbReference type="InterPro" id="IPR018490">
    <property type="entry name" value="cNMP-bd_dom_sf"/>
</dbReference>
<keyword evidence="3 7" id="KW-0547">Nucleotide-binding</keyword>
<evidence type="ECO:0000256" key="5">
    <source>
        <dbReference type="ARBA" id="ARBA00022840"/>
    </source>
</evidence>
<feature type="domain" description="Cyclic nucleotide-binding" evidence="10">
    <location>
        <begin position="303"/>
        <end position="393"/>
    </location>
</feature>
<evidence type="ECO:0000256" key="3">
    <source>
        <dbReference type="ARBA" id="ARBA00022741"/>
    </source>
</evidence>
<dbReference type="GO" id="GO:0004674">
    <property type="term" value="F:protein serine/threonine kinase activity"/>
    <property type="evidence" value="ECO:0007669"/>
    <property type="project" value="UniProtKB-KW"/>
</dbReference>
<keyword evidence="4 11" id="KW-0418">Kinase</keyword>
<dbReference type="InterPro" id="IPR008271">
    <property type="entry name" value="Ser/Thr_kinase_AS"/>
</dbReference>
<accession>A0A2S5TLC4</accession>